<dbReference type="PANTHER" id="PTHR10788:SF15">
    <property type="entry name" value="TREHALOSE SYNTHASE COMPLEX REGULATORY SUBUNIT TPS3-RELATED"/>
    <property type="match status" value="1"/>
</dbReference>
<gene>
    <name evidence="3" type="ORF">J8A68_001645</name>
</gene>
<comment type="caution">
    <text evidence="3">The sequence shown here is derived from an EMBL/GenBank/DDBJ whole genome shotgun (WGS) entry which is preliminary data.</text>
</comment>
<keyword evidence="1" id="KW-0597">Phosphoprotein</keyword>
<protein>
    <submittedName>
        <fullName evidence="3">TPS3</fullName>
    </submittedName>
</protein>
<evidence type="ECO:0000313" key="3">
    <source>
        <dbReference type="EMBL" id="KAG7664828.1"/>
    </source>
</evidence>
<dbReference type="InterPro" id="IPR001830">
    <property type="entry name" value="Glyco_trans_20"/>
</dbReference>
<dbReference type="Proteomes" id="UP000694255">
    <property type="component" value="Unassembled WGS sequence"/>
</dbReference>
<dbReference type="OrthoDB" id="755951at2759"/>
<feature type="compositionally biased region" description="Polar residues" evidence="2">
    <location>
        <begin position="144"/>
        <end position="153"/>
    </location>
</feature>
<keyword evidence="4" id="KW-1185">Reference proteome</keyword>
<dbReference type="GO" id="GO:0003825">
    <property type="term" value="F:alpha,alpha-trehalose-phosphate synthase (UDP-forming) activity"/>
    <property type="evidence" value="ECO:0007669"/>
    <property type="project" value="TreeGrafter"/>
</dbReference>
<dbReference type="Pfam" id="PF00982">
    <property type="entry name" value="Glyco_transf_20"/>
    <property type="match status" value="1"/>
</dbReference>
<dbReference type="GO" id="GO:0004805">
    <property type="term" value="F:trehalose-phosphatase activity"/>
    <property type="evidence" value="ECO:0007669"/>
    <property type="project" value="TreeGrafter"/>
</dbReference>
<dbReference type="FunFam" id="3.40.50.2000:FF:000099">
    <property type="entry name" value="Alpha,alpha-trehalose phosphate synthase subunit, putative"/>
    <property type="match status" value="1"/>
</dbReference>
<dbReference type="Pfam" id="PF02358">
    <property type="entry name" value="Trehalose_PPase"/>
    <property type="match status" value="1"/>
</dbReference>
<evidence type="ECO:0000256" key="2">
    <source>
        <dbReference type="SAM" id="MobiDB-lite"/>
    </source>
</evidence>
<dbReference type="CDD" id="cd03788">
    <property type="entry name" value="GT20_TPS"/>
    <property type="match status" value="1"/>
</dbReference>
<dbReference type="GO" id="GO:0005829">
    <property type="term" value="C:cytosol"/>
    <property type="evidence" value="ECO:0007669"/>
    <property type="project" value="TreeGrafter"/>
</dbReference>
<dbReference type="GeneID" id="73468446"/>
<dbReference type="RefSeq" id="XP_049265060.1">
    <property type="nucleotide sequence ID" value="XM_049405319.1"/>
</dbReference>
<organism evidence="3 4">
    <name type="scientific">[Candida] subhashii</name>
    <dbReference type="NCBI Taxonomy" id="561895"/>
    <lineage>
        <taxon>Eukaryota</taxon>
        <taxon>Fungi</taxon>
        <taxon>Dikarya</taxon>
        <taxon>Ascomycota</taxon>
        <taxon>Saccharomycotina</taxon>
        <taxon>Pichiomycetes</taxon>
        <taxon>Debaryomycetaceae</taxon>
        <taxon>Spathaspora</taxon>
    </lineage>
</organism>
<dbReference type="AlphaFoldDB" id="A0A8J5QMP1"/>
<accession>A0A8J5QMP1</accession>
<feature type="region of interest" description="Disordered" evidence="2">
    <location>
        <begin position="144"/>
        <end position="181"/>
    </location>
</feature>
<dbReference type="InterPro" id="IPR003337">
    <property type="entry name" value="Trehalose_PPase"/>
</dbReference>
<feature type="compositionally biased region" description="Low complexity" evidence="2">
    <location>
        <begin position="154"/>
        <end position="164"/>
    </location>
</feature>
<evidence type="ECO:0000256" key="1">
    <source>
        <dbReference type="ARBA" id="ARBA00022553"/>
    </source>
</evidence>
<name>A0A8J5QMP1_9ASCO</name>
<dbReference type="GO" id="GO:0005992">
    <property type="term" value="P:trehalose biosynthetic process"/>
    <property type="evidence" value="ECO:0007669"/>
    <property type="project" value="InterPro"/>
</dbReference>
<dbReference type="PANTHER" id="PTHR10788">
    <property type="entry name" value="TREHALOSE-6-PHOSPHATE SYNTHASE"/>
    <property type="match status" value="1"/>
</dbReference>
<dbReference type="EMBL" id="JAGSYN010000063">
    <property type="protein sequence ID" value="KAG7664828.1"/>
    <property type="molecule type" value="Genomic_DNA"/>
</dbReference>
<sequence>MTVIIGSLFLPYTVQFEVDTSDLESIQESIELTYSNDTETLLPSLSKQQTPISPVLRGRDLYQTRSYEPRADTLEGFFYNRRSQTNAKRPHTETNLANSEASTPSYIQPKSRFSKFKLESSIIESKKPTDDSIGVPPGLKFNRALSSNATPTIGTMSATTTPSSSGGGGGGGNLSRNNSTPNLVSLAPTNYAKSTIGKQQQSQGFTLHNNHSAASLISEEGDPQNNTMLPIQVTDEVGNVSTFEKSFNDMVHGRNENRLAPFGGFSKPGLEADLLNEDNIFETAPWTIQPTENGNGSLTKAVNLSVEAGVNGISSTKWVGIIDMPTDDVPSQVKQNIADEMSKEYDCEVVYPDDLTFDGHYRSFCKQILWPTLHYQIPDDAKSKAFEEHSWHHYVLMNQLIANKIVETYNRECGKTPEEENMIWIHDYHLLLVPKLVRQQLPNAKIGLFLHVSFPSSEVFRCFAQRNELLEGMLAANCISFQTDEYVRHFLQTCNRLLLADTNEYGGVNYEGNLTIANTIPIGIDAIGLAEIVESDQVKEWRELIKEKWKNKKLIVCRDKMDKLRGIRHKLLAYEMFLQNNPQYIDSTVLIQICIRGSSHIDSQYESEIMKIVSRINSLPENISTVQPVVLLQRDIDFDQYLALQCEADVFVVSSLREGLNLTCHEYIVATSEKKSPLMLSEFTGSSTLLSCNGNGAILINPWDLKKFSEAFAYSLTMAPKEKAFRWQNCYHFVTTRDSKSWVQNCLNCINDAWKLDSKKRVGSIKTFNQSIFEDFLTQGKNGKKLIFLAVEITPTSIHANKNGFKPTPSSINGKVNISEPVRLVGLLANLVENPDTYVYLVSFCDRNDLDIMFKRYPNVGLIAENGSYIKLIGSKEWISIVDESELKSWMPQVAQLIQSKVERLPGSFCEIQDSTIRFHAGRSFVEDRQRSLDAMGDLIQHINTLYESDEDGVGGSGAGLHATLVRNSVIVQKNQINLEALRYIIEYYKNKNSKNRKKGVSSILYSGGLTTIDEANYEYINHLHTIGEVENTLTITLLMETEMKTEAMYGVRGINEILRIFARSALK</sequence>
<dbReference type="GO" id="GO:0005946">
    <property type="term" value="C:alpha,alpha-trehalose-phosphate synthase complex (UDP-forming)"/>
    <property type="evidence" value="ECO:0007669"/>
    <property type="project" value="TreeGrafter"/>
</dbReference>
<evidence type="ECO:0000313" key="4">
    <source>
        <dbReference type="Proteomes" id="UP000694255"/>
    </source>
</evidence>
<feature type="region of interest" description="Disordered" evidence="2">
    <location>
        <begin position="83"/>
        <end position="108"/>
    </location>
</feature>
<reference evidence="3 4" key="1">
    <citation type="journal article" date="2021" name="DNA Res.">
        <title>Genome analysis of Candida subhashii reveals its hybrid nature and dual mitochondrial genome conformations.</title>
        <authorList>
            <person name="Mixao V."/>
            <person name="Hegedusova E."/>
            <person name="Saus E."/>
            <person name="Pryszcz L.P."/>
            <person name="Cillingova A."/>
            <person name="Nosek J."/>
            <person name="Gabaldon T."/>
        </authorList>
    </citation>
    <scope>NUCLEOTIDE SEQUENCE [LARGE SCALE GENOMIC DNA]</scope>
    <source>
        <strain evidence="3 4">CBS 10753</strain>
    </source>
</reference>
<proteinExistence type="predicted"/>